<dbReference type="InterPro" id="IPR013936">
    <property type="entry name" value="CRT-like"/>
</dbReference>
<dbReference type="InterPro" id="IPR037185">
    <property type="entry name" value="EmrE-like"/>
</dbReference>
<sequence>MTSYMADKNYFAWAMCVVMILTGALNTIFAKWSDSIKVDDAFFNHPFLQTMAMFFGMIWCMVAYFIHFGYRKYRWNKAKGERSAAEEPKVHRFNPFVFLPPAVCDVVATAVVYIGLNLTTASSYQMLQGALIICTGLLSILMFRRRIEYYQWFGMIVVVIGLAIVGVTDVVMGAESNHSSSEVMIGNILCVVSQIVVALQLVLEEKYLNKYDVEALFAVGLEGIYGFIILLISLVPLYYIHVGATFSTNPYGRLEDVGYAWDQICKDPMIAVSLACMIVSIAIFNFAAINVTKELSATTRTVVDTIRTILVWAVSVPVFHAKFIPYQIIGFLLLLLGMFIYNDMIINPWIRRKFLPSIEDPDPGTCARCCFAFCGMKRATKPEVELNGDLISEEKA</sequence>
<feature type="transmembrane region" description="Helical" evidence="7">
    <location>
        <begin position="12"/>
        <end position="30"/>
    </location>
</feature>
<dbReference type="GO" id="GO:0016020">
    <property type="term" value="C:membrane"/>
    <property type="evidence" value="ECO:0007669"/>
    <property type="project" value="UniProtKB-SubCell"/>
</dbReference>
<feature type="transmembrane region" description="Helical" evidence="7">
    <location>
        <begin position="215"/>
        <end position="240"/>
    </location>
</feature>
<evidence type="ECO:0000256" key="5">
    <source>
        <dbReference type="ARBA" id="ARBA00022989"/>
    </source>
</evidence>
<feature type="transmembrane region" description="Helical" evidence="7">
    <location>
        <begin position="96"/>
        <end position="116"/>
    </location>
</feature>
<reference evidence="8" key="1">
    <citation type="submission" date="2023-07" db="EMBL/GenBank/DDBJ databases">
        <authorList>
            <consortium name="CYATHOMIX"/>
        </authorList>
    </citation>
    <scope>NUCLEOTIDE SEQUENCE</scope>
    <source>
        <strain evidence="8">N/A</strain>
    </source>
</reference>
<feature type="transmembrane region" description="Helical" evidence="7">
    <location>
        <begin position="326"/>
        <end position="346"/>
    </location>
</feature>
<feature type="transmembrane region" description="Helical" evidence="7">
    <location>
        <begin position="150"/>
        <end position="172"/>
    </location>
</feature>
<dbReference type="Pfam" id="PF08627">
    <property type="entry name" value="CRT-like"/>
    <property type="match status" value="1"/>
</dbReference>
<dbReference type="SUPFAM" id="SSF103481">
    <property type="entry name" value="Multidrug resistance efflux transporter EmrE"/>
    <property type="match status" value="1"/>
</dbReference>
<feature type="transmembrane region" description="Helical" evidence="7">
    <location>
        <begin position="50"/>
        <end position="70"/>
    </location>
</feature>
<dbReference type="AlphaFoldDB" id="A0AA36H6E1"/>
<evidence type="ECO:0008006" key="10">
    <source>
        <dbReference type="Google" id="ProtNLM"/>
    </source>
</evidence>
<evidence type="ECO:0000256" key="1">
    <source>
        <dbReference type="ARBA" id="ARBA00004141"/>
    </source>
</evidence>
<evidence type="ECO:0000256" key="4">
    <source>
        <dbReference type="ARBA" id="ARBA00022692"/>
    </source>
</evidence>
<keyword evidence="3" id="KW-0813">Transport</keyword>
<dbReference type="PANTHER" id="PTHR13146:SF0">
    <property type="entry name" value="SOLUTE CARRIER FAMILY 35 MEMBER F6"/>
    <property type="match status" value="1"/>
</dbReference>
<keyword evidence="6 7" id="KW-0472">Membrane</keyword>
<dbReference type="InterPro" id="IPR012404">
    <property type="entry name" value="UCP036436"/>
</dbReference>
<feature type="transmembrane region" description="Helical" evidence="7">
    <location>
        <begin position="122"/>
        <end position="143"/>
    </location>
</feature>
<comment type="caution">
    <text evidence="8">The sequence shown here is derived from an EMBL/GenBank/DDBJ whole genome shotgun (WGS) entry which is preliminary data.</text>
</comment>
<dbReference type="PIRSF" id="PIRSF036436">
    <property type="entry name" value="UCP036436"/>
    <property type="match status" value="1"/>
</dbReference>
<evidence type="ECO:0000256" key="7">
    <source>
        <dbReference type="SAM" id="Phobius"/>
    </source>
</evidence>
<name>A0AA36H6E1_CYLNA</name>
<evidence type="ECO:0000256" key="6">
    <source>
        <dbReference type="ARBA" id="ARBA00023136"/>
    </source>
</evidence>
<evidence type="ECO:0000313" key="8">
    <source>
        <dbReference type="EMBL" id="CAJ0604605.1"/>
    </source>
</evidence>
<dbReference type="PANTHER" id="PTHR13146">
    <property type="match status" value="1"/>
</dbReference>
<feature type="transmembrane region" description="Helical" evidence="7">
    <location>
        <begin position="269"/>
        <end position="289"/>
    </location>
</feature>
<protein>
    <recommendedName>
        <fullName evidence="10">EamA domain-containing protein</fullName>
    </recommendedName>
</protein>
<dbReference type="Proteomes" id="UP001176961">
    <property type="component" value="Unassembled WGS sequence"/>
</dbReference>
<accession>A0AA36H6E1</accession>
<gene>
    <name evidence="8" type="ORF">CYNAS_LOCUS16588</name>
</gene>
<evidence type="ECO:0000256" key="3">
    <source>
        <dbReference type="ARBA" id="ARBA00022448"/>
    </source>
</evidence>
<organism evidence="8 9">
    <name type="scientific">Cylicocyclus nassatus</name>
    <name type="common">Nematode worm</name>
    <dbReference type="NCBI Taxonomy" id="53992"/>
    <lineage>
        <taxon>Eukaryota</taxon>
        <taxon>Metazoa</taxon>
        <taxon>Ecdysozoa</taxon>
        <taxon>Nematoda</taxon>
        <taxon>Chromadorea</taxon>
        <taxon>Rhabditida</taxon>
        <taxon>Rhabditina</taxon>
        <taxon>Rhabditomorpha</taxon>
        <taxon>Strongyloidea</taxon>
        <taxon>Strongylidae</taxon>
        <taxon>Cylicocyclus</taxon>
    </lineage>
</organism>
<keyword evidence="4 7" id="KW-0812">Transmembrane</keyword>
<proteinExistence type="inferred from homology"/>
<keyword evidence="9" id="KW-1185">Reference proteome</keyword>
<comment type="subcellular location">
    <subcellularLocation>
        <location evidence="1">Membrane</location>
        <topology evidence="1">Multi-pass membrane protein</topology>
    </subcellularLocation>
</comment>
<keyword evidence="5 7" id="KW-1133">Transmembrane helix</keyword>
<dbReference type="EMBL" id="CATQJL010000305">
    <property type="protein sequence ID" value="CAJ0604605.1"/>
    <property type="molecule type" value="Genomic_DNA"/>
</dbReference>
<evidence type="ECO:0000313" key="9">
    <source>
        <dbReference type="Proteomes" id="UP001176961"/>
    </source>
</evidence>
<feature type="transmembrane region" description="Helical" evidence="7">
    <location>
        <begin position="184"/>
        <end position="203"/>
    </location>
</feature>
<comment type="similarity">
    <text evidence="2">Belongs to the CRT-like transporter family.</text>
</comment>
<evidence type="ECO:0000256" key="2">
    <source>
        <dbReference type="ARBA" id="ARBA00006690"/>
    </source>
</evidence>